<evidence type="ECO:0000256" key="1">
    <source>
        <dbReference type="ARBA" id="ARBA00022801"/>
    </source>
</evidence>
<keyword evidence="4" id="KW-1185">Reference proteome</keyword>
<dbReference type="STRING" id="454194.PYK22_00184"/>
<dbReference type="SUPFAM" id="SSF51445">
    <property type="entry name" value="(Trans)glycosidases"/>
    <property type="match status" value="1"/>
</dbReference>
<evidence type="ECO:0000313" key="4">
    <source>
        <dbReference type="Proteomes" id="UP000031518"/>
    </source>
</evidence>
<sequence>MGILRSCLGERRDRARRDAMKIASRLFLWAILFSSFIAVSSSAQPSYRRILFDRNAHPAVRSAAEILARKLGLSTEEIVSVDQSALPRRGEIVLEVAADLSPDQLKELGPKARSLKYDGYMIAFRDGGALICGARPRSLLYAAGDWRLWKDISAGDFVREPSFAIRTGQYDENRSVAEYVAELGVNVIIGKPNDHVVTLRETLPEVYARLDPQEKERLEAARAARMRENLELARACHDADVDFYAFLFGSDFARWSPALYRAALKAFPSIRGVAAPSSFEKASLCPSDPLTWKLVRAYIEDLIAQTGADGLYVTFWDHYGLYCQDERCRHNGLNKFPNELYEAVKQYDAALRPLKKRLVVRTWSSGVPHWLRGEFVHAPGYGHFGGTGVELWGRVIRETPPDIILQTKVYNADCQPDAPFSPLIGQARPHAEIAEYQISGQTIGRFYFPASTVDYIARTMRRVHELVGGEGGVNIFPGGTRQSNYSVFDDILNSVNLYAWRELSWNVNANVEKIWTDWALPIYGERAVPHVIEALRLSEEAVYRTFSTLGMGSETNSSFAENIERRETLLKYTNRYYLPEYARFLEPTKENIERVIAEKEENLRRIDRMFAALERARPHLRAEQYAEMRTRFDWLKEYAICARYLDESLWRYRYLRHLASMLTTDPEQLKYIAAAYDAVMEHEKRLFRYDPAQKFSCYNTTLGQLRIKPSLGSPVPLMKELYEKSKQLIESAVGPDYLPTEWLR</sequence>
<name>A0A0B6WU32_9BACT</name>
<organism evidence="3 4">
    <name type="scientific">Pyrinomonas methylaliphatogenes</name>
    <dbReference type="NCBI Taxonomy" id="454194"/>
    <lineage>
        <taxon>Bacteria</taxon>
        <taxon>Pseudomonadati</taxon>
        <taxon>Acidobacteriota</taxon>
        <taxon>Blastocatellia</taxon>
        <taxon>Blastocatellales</taxon>
        <taxon>Pyrinomonadaceae</taxon>
        <taxon>Pyrinomonas</taxon>
    </lineage>
</organism>
<dbReference type="EMBL" id="CBXV010000001">
    <property type="protein sequence ID" value="CDM64192.1"/>
    <property type="molecule type" value="Genomic_DNA"/>
</dbReference>
<proteinExistence type="predicted"/>
<protein>
    <recommendedName>
        <fullName evidence="5">Alpha glucuronidase N-terminal domain-containing protein</fullName>
    </recommendedName>
</protein>
<feature type="coiled-coil region" evidence="2">
    <location>
        <begin position="589"/>
        <end position="616"/>
    </location>
</feature>
<dbReference type="GO" id="GO:0016787">
    <property type="term" value="F:hydrolase activity"/>
    <property type="evidence" value="ECO:0007669"/>
    <property type="project" value="UniProtKB-KW"/>
</dbReference>
<keyword evidence="1" id="KW-0378">Hydrolase</keyword>
<gene>
    <name evidence="3" type="ORF">PYK22_00184</name>
</gene>
<keyword evidence="2" id="KW-0175">Coiled coil</keyword>
<reference evidence="3 4" key="1">
    <citation type="submission" date="2013-12" db="EMBL/GenBank/DDBJ databases">
        <authorList>
            <person name="Stott M."/>
        </authorList>
    </citation>
    <scope>NUCLEOTIDE SEQUENCE [LARGE SCALE GENOMIC DNA]</scope>
    <source>
        <strain evidence="3 4">K22</strain>
    </source>
</reference>
<dbReference type="InterPro" id="IPR029018">
    <property type="entry name" value="Hex-like_dom2"/>
</dbReference>
<evidence type="ECO:0000256" key="2">
    <source>
        <dbReference type="SAM" id="Coils"/>
    </source>
</evidence>
<dbReference type="Proteomes" id="UP000031518">
    <property type="component" value="Unassembled WGS sequence"/>
</dbReference>
<dbReference type="Gene3D" id="3.30.379.10">
    <property type="entry name" value="Chitobiase/beta-hexosaminidase domain 2-like"/>
    <property type="match status" value="1"/>
</dbReference>
<evidence type="ECO:0008006" key="5">
    <source>
        <dbReference type="Google" id="ProtNLM"/>
    </source>
</evidence>
<dbReference type="AlphaFoldDB" id="A0A0B6WU32"/>
<accession>A0A0B6WU32</accession>
<dbReference type="GO" id="GO:0005975">
    <property type="term" value="P:carbohydrate metabolic process"/>
    <property type="evidence" value="ECO:0007669"/>
    <property type="project" value="UniProtKB-ARBA"/>
</dbReference>
<reference evidence="3 4" key="2">
    <citation type="submission" date="2015-01" db="EMBL/GenBank/DDBJ databases">
        <title>Complete genome sequence of Pyrinomonas methylaliphatogenes type strain K22T.</title>
        <authorList>
            <person name="Lee K.C.Y."/>
            <person name="Power J.F."/>
            <person name="Dunfield P.F."/>
            <person name="Morgan X.C."/>
            <person name="Huttenhower C."/>
            <person name="Stott M.B."/>
        </authorList>
    </citation>
    <scope>NUCLEOTIDE SEQUENCE [LARGE SCALE GENOMIC DNA]</scope>
    <source>
        <strain evidence="3 4">K22</strain>
    </source>
</reference>
<evidence type="ECO:0000313" key="3">
    <source>
        <dbReference type="EMBL" id="CDM64192.1"/>
    </source>
</evidence>
<dbReference type="InterPro" id="IPR017853">
    <property type="entry name" value="GH"/>
</dbReference>